<comment type="caution">
    <text evidence="2">The sequence shown here is derived from an EMBL/GenBank/DDBJ whole genome shotgun (WGS) entry which is preliminary data.</text>
</comment>
<evidence type="ECO:0000256" key="1">
    <source>
        <dbReference type="SAM" id="SignalP"/>
    </source>
</evidence>
<protein>
    <recommendedName>
        <fullName evidence="4">Secreted protein</fullName>
    </recommendedName>
</protein>
<dbReference type="Proteomes" id="UP001172155">
    <property type="component" value="Unassembled WGS sequence"/>
</dbReference>
<proteinExistence type="predicted"/>
<organism evidence="2 3">
    <name type="scientific">Schizothecium vesticola</name>
    <dbReference type="NCBI Taxonomy" id="314040"/>
    <lineage>
        <taxon>Eukaryota</taxon>
        <taxon>Fungi</taxon>
        <taxon>Dikarya</taxon>
        <taxon>Ascomycota</taxon>
        <taxon>Pezizomycotina</taxon>
        <taxon>Sordariomycetes</taxon>
        <taxon>Sordariomycetidae</taxon>
        <taxon>Sordariales</taxon>
        <taxon>Schizotheciaceae</taxon>
        <taxon>Schizothecium</taxon>
    </lineage>
</organism>
<evidence type="ECO:0000313" key="2">
    <source>
        <dbReference type="EMBL" id="KAK0741150.1"/>
    </source>
</evidence>
<feature type="signal peptide" evidence="1">
    <location>
        <begin position="1"/>
        <end position="24"/>
    </location>
</feature>
<feature type="chain" id="PRO_5041319055" description="Secreted protein" evidence="1">
    <location>
        <begin position="25"/>
        <end position="108"/>
    </location>
</feature>
<dbReference type="EMBL" id="JAUKUD010000006">
    <property type="protein sequence ID" value="KAK0741150.1"/>
    <property type="molecule type" value="Genomic_DNA"/>
</dbReference>
<dbReference type="AlphaFoldDB" id="A0AA40K054"/>
<reference evidence="2" key="1">
    <citation type="submission" date="2023-06" db="EMBL/GenBank/DDBJ databases">
        <title>Genome-scale phylogeny and comparative genomics of the fungal order Sordariales.</title>
        <authorList>
            <consortium name="Lawrence Berkeley National Laboratory"/>
            <person name="Hensen N."/>
            <person name="Bonometti L."/>
            <person name="Westerberg I."/>
            <person name="Brannstrom I.O."/>
            <person name="Guillou S."/>
            <person name="Cros-Aarteil S."/>
            <person name="Calhoun S."/>
            <person name="Haridas S."/>
            <person name="Kuo A."/>
            <person name="Mondo S."/>
            <person name="Pangilinan J."/>
            <person name="Riley R."/>
            <person name="LaButti K."/>
            <person name="Andreopoulos B."/>
            <person name="Lipzen A."/>
            <person name="Chen C."/>
            <person name="Yanf M."/>
            <person name="Daum C."/>
            <person name="Ng V."/>
            <person name="Clum A."/>
            <person name="Steindorff A."/>
            <person name="Ohm R."/>
            <person name="Martin F."/>
            <person name="Silar P."/>
            <person name="Natvig D."/>
            <person name="Lalanne C."/>
            <person name="Gautier V."/>
            <person name="Ament-velasquez S.L."/>
            <person name="Kruys A."/>
            <person name="Hutchinson M.I."/>
            <person name="Powell A.J."/>
            <person name="Barry K."/>
            <person name="Miller A.N."/>
            <person name="Grigoriev I.V."/>
            <person name="Debuchy R."/>
            <person name="Gladieux P."/>
            <person name="Thoren M.H."/>
            <person name="Johannesson H."/>
        </authorList>
    </citation>
    <scope>NUCLEOTIDE SEQUENCE</scope>
    <source>
        <strain evidence="2">SMH3187-1</strain>
    </source>
</reference>
<accession>A0AA40K054</accession>
<evidence type="ECO:0000313" key="3">
    <source>
        <dbReference type="Proteomes" id="UP001172155"/>
    </source>
</evidence>
<keyword evidence="3" id="KW-1185">Reference proteome</keyword>
<name>A0AA40K054_9PEZI</name>
<keyword evidence="1" id="KW-0732">Signal</keyword>
<evidence type="ECO:0008006" key="4">
    <source>
        <dbReference type="Google" id="ProtNLM"/>
    </source>
</evidence>
<sequence>MLDPLAKSVILLSRSAALLLPSLGCPTASSPYIFNGQQERRGLRATASISSAISYNTTSLFSFGCDANPCWLARQLQTPSVPGRHLWVTLLLVICTSGCKLVPPSCIY</sequence>
<gene>
    <name evidence="2" type="ORF">B0T18DRAFT_225250</name>
</gene>